<dbReference type="EMBL" id="FLTX01000084">
    <property type="protein sequence ID" value="SBV53180.1"/>
    <property type="molecule type" value="Genomic_DNA"/>
</dbReference>
<feature type="signal peptide" evidence="2">
    <location>
        <begin position="1"/>
        <end position="21"/>
    </location>
</feature>
<dbReference type="AlphaFoldDB" id="A0A1C3NS08"/>
<keyword evidence="2" id="KW-0732">Signal</keyword>
<protein>
    <submittedName>
        <fullName evidence="3">Copper chaperone PCu(A)C</fullName>
    </submittedName>
</protein>
<dbReference type="Pfam" id="PF04314">
    <property type="entry name" value="PCuAC"/>
    <property type="match status" value="1"/>
</dbReference>
<sequence>MKMHATLLVATTLALASCQQASPPGGHAEATAPSAAPHAEVAPSAPDRPVVQASQAWSRATPPGAVVGGGYLTLRNGADVPDRLVAVESAASARVEIHEMHMEGEVMKMRRLDDGLALPARGTVQLQPSGMHLMFIEPHAPFVVGKPIEATLVFQNAQRVNVQFDVQPMGADAPGNVASPHSMH</sequence>
<dbReference type="PANTHER" id="PTHR36302">
    <property type="entry name" value="BLR7088 PROTEIN"/>
    <property type="match status" value="1"/>
</dbReference>
<dbReference type="Proteomes" id="UP000092503">
    <property type="component" value="Unassembled WGS sequence"/>
</dbReference>
<dbReference type="InterPro" id="IPR058248">
    <property type="entry name" value="Lxx211020-like"/>
</dbReference>
<evidence type="ECO:0000256" key="1">
    <source>
        <dbReference type="SAM" id="MobiDB-lite"/>
    </source>
</evidence>
<dbReference type="InterPro" id="IPR007410">
    <property type="entry name" value="LpqE-like"/>
</dbReference>
<evidence type="ECO:0000313" key="3">
    <source>
        <dbReference type="EMBL" id="PPV04832.1"/>
    </source>
</evidence>
<dbReference type="InterPro" id="IPR036182">
    <property type="entry name" value="PCuAC_sf"/>
</dbReference>
<organism evidence="4 5">
    <name type="scientific">Xanthomonas bromi</name>
    <dbReference type="NCBI Taxonomy" id="56449"/>
    <lineage>
        <taxon>Bacteria</taxon>
        <taxon>Pseudomonadati</taxon>
        <taxon>Pseudomonadota</taxon>
        <taxon>Gammaproteobacteria</taxon>
        <taxon>Lysobacterales</taxon>
        <taxon>Lysobacteraceae</taxon>
        <taxon>Xanthomonas</taxon>
    </lineage>
</organism>
<evidence type="ECO:0000313" key="5">
    <source>
        <dbReference type="Proteomes" id="UP000092503"/>
    </source>
</evidence>
<dbReference type="STRING" id="56449.XBLMG947_3990"/>
<dbReference type="EMBL" id="MDCE01000050">
    <property type="protein sequence ID" value="PPV04832.1"/>
    <property type="molecule type" value="Genomic_DNA"/>
</dbReference>
<reference evidence="4 5" key="1">
    <citation type="submission" date="2016-06" db="EMBL/GenBank/DDBJ databases">
        <authorList>
            <person name="Kjaerup R.B."/>
            <person name="Dalgaard T.S."/>
            <person name="Juul-Madsen H.R."/>
        </authorList>
    </citation>
    <scope>NUCLEOTIDE SEQUENCE [LARGE SCALE GENOMIC DNA]</scope>
    <source>
        <strain evidence="4">LMG947</strain>
    </source>
</reference>
<evidence type="ECO:0000313" key="4">
    <source>
        <dbReference type="EMBL" id="SBV53180.1"/>
    </source>
</evidence>
<accession>A0A1C3NS08</accession>
<feature type="region of interest" description="Disordered" evidence="1">
    <location>
        <begin position="19"/>
        <end position="57"/>
    </location>
</feature>
<feature type="compositionally biased region" description="Low complexity" evidence="1">
    <location>
        <begin position="27"/>
        <end position="45"/>
    </location>
</feature>
<dbReference type="SUPFAM" id="SSF110087">
    <property type="entry name" value="DR1885-like metal-binding protein"/>
    <property type="match status" value="1"/>
</dbReference>
<keyword evidence="6" id="KW-1185">Reference proteome</keyword>
<reference evidence="3 6" key="2">
    <citation type="submission" date="2016-08" db="EMBL/GenBank/DDBJ databases">
        <title>Evolution of the type three secretion system and type three effector repertoires in Xanthomonas.</title>
        <authorList>
            <person name="Merda D."/>
            <person name="Briand M."/>
            <person name="Bosis E."/>
            <person name="Rousseau C."/>
            <person name="Portier P."/>
            <person name="Jacques M.-A."/>
            <person name="Fischer-Le Saux M."/>
        </authorList>
    </citation>
    <scope>NUCLEOTIDE SEQUENCE [LARGE SCALE GENOMIC DNA]</scope>
    <source>
        <strain evidence="3 6">CFBP1976</strain>
    </source>
</reference>
<proteinExistence type="predicted"/>
<dbReference type="Proteomes" id="UP000239710">
    <property type="component" value="Unassembled WGS sequence"/>
</dbReference>
<gene>
    <name evidence="4" type="ORF">XBLMG947_3990</name>
    <name evidence="3" type="ORF">XbrCFBP1976_20265</name>
</gene>
<evidence type="ECO:0000313" key="6">
    <source>
        <dbReference type="Proteomes" id="UP000239710"/>
    </source>
</evidence>
<dbReference type="Gene3D" id="2.60.40.1890">
    <property type="entry name" value="PCu(A)C copper chaperone"/>
    <property type="match status" value="1"/>
</dbReference>
<name>A0A1C3NS08_9XANT</name>
<dbReference type="RefSeq" id="WP_065470282.1">
    <property type="nucleotide sequence ID" value="NZ_FLTX01000084.1"/>
</dbReference>
<dbReference type="PROSITE" id="PS51257">
    <property type="entry name" value="PROKAR_LIPOPROTEIN"/>
    <property type="match status" value="1"/>
</dbReference>
<dbReference type="OrthoDB" id="9796962at2"/>
<evidence type="ECO:0000256" key="2">
    <source>
        <dbReference type="SAM" id="SignalP"/>
    </source>
</evidence>
<feature type="chain" id="PRO_5008679444" evidence="2">
    <location>
        <begin position="22"/>
        <end position="184"/>
    </location>
</feature>
<dbReference type="PANTHER" id="PTHR36302:SF1">
    <property type="entry name" value="COPPER CHAPERONE PCU(A)C"/>
    <property type="match status" value="1"/>
</dbReference>